<evidence type="ECO:0000256" key="4">
    <source>
        <dbReference type="SAM" id="MobiDB-lite"/>
    </source>
</evidence>
<reference evidence="5 6" key="1">
    <citation type="submission" date="2020-04" db="EMBL/GenBank/DDBJ databases">
        <title>Draft genome of Pyxidicoccus fallax type strain.</title>
        <authorList>
            <person name="Whitworth D.E."/>
        </authorList>
    </citation>
    <scope>NUCLEOTIDE SEQUENCE [LARGE SCALE GENOMIC DNA]</scope>
    <source>
        <strain evidence="5 6">DSM 14698</strain>
    </source>
</reference>
<sequence>MEQLLTYLARALVDQPDQVGLRVSEADGARLYELKVAPEDVGKVIGRDGRTVNALRTLLNAAAQKSGQKVRLEILDDRRNAASAPNGAAAPPAGPDASR</sequence>
<dbReference type="GO" id="GO:0005737">
    <property type="term" value="C:cytoplasm"/>
    <property type="evidence" value="ECO:0007669"/>
    <property type="project" value="UniProtKB-SubCell"/>
</dbReference>
<keyword evidence="3" id="KW-0133">Cell shape</keyword>
<keyword evidence="3" id="KW-0143">Chaperone</keyword>
<keyword evidence="3" id="KW-0961">Cell wall biogenesis/degradation</keyword>
<keyword evidence="2 3" id="KW-0694">RNA-binding</keyword>
<proteinExistence type="inferred from homology"/>
<evidence type="ECO:0000313" key="6">
    <source>
        <dbReference type="Proteomes" id="UP000518300"/>
    </source>
</evidence>
<evidence type="ECO:0000256" key="3">
    <source>
        <dbReference type="HAMAP-Rule" id="MF_00088"/>
    </source>
</evidence>
<dbReference type="PANTHER" id="PTHR34654">
    <property type="entry name" value="UPF0109 PROTEIN SCO5592"/>
    <property type="match status" value="1"/>
</dbReference>
<feature type="compositionally biased region" description="Low complexity" evidence="4">
    <location>
        <begin position="81"/>
        <end position="99"/>
    </location>
</feature>
<dbReference type="RefSeq" id="WP_169348399.1">
    <property type="nucleotide sequence ID" value="NZ_JABBJJ010000170.1"/>
</dbReference>
<dbReference type="GO" id="GO:0003723">
    <property type="term" value="F:RNA binding"/>
    <property type="evidence" value="ECO:0007669"/>
    <property type="project" value="UniProtKB-UniRule"/>
</dbReference>
<dbReference type="Proteomes" id="UP000518300">
    <property type="component" value="Unassembled WGS sequence"/>
</dbReference>
<dbReference type="HAMAP" id="MF_00088">
    <property type="entry name" value="KhpA"/>
    <property type="match status" value="1"/>
</dbReference>
<comment type="function">
    <text evidence="3">A probable RNA chaperone. Forms a complex with KhpB which binds to cellular RNA and controls its expression. Plays a role in peptidoglycan (PG) homeostasis and cell length regulation.</text>
</comment>
<gene>
    <name evidence="3" type="primary">khpA</name>
    <name evidence="5" type="ORF">HG543_30385</name>
</gene>
<evidence type="ECO:0000256" key="2">
    <source>
        <dbReference type="ARBA" id="ARBA00022884"/>
    </source>
</evidence>
<dbReference type="PROSITE" id="PS50084">
    <property type="entry name" value="KH_TYPE_1"/>
    <property type="match status" value="1"/>
</dbReference>
<feature type="region of interest" description="Disordered" evidence="4">
    <location>
        <begin position="77"/>
        <end position="99"/>
    </location>
</feature>
<dbReference type="Pfam" id="PF13083">
    <property type="entry name" value="KH_KhpA-B"/>
    <property type="match status" value="1"/>
</dbReference>
<dbReference type="InterPro" id="IPR015946">
    <property type="entry name" value="KH_dom-like_a/b"/>
</dbReference>
<dbReference type="AlphaFoldDB" id="A0A848LNF5"/>
<comment type="caution">
    <text evidence="5">The sequence shown here is derived from an EMBL/GenBank/DDBJ whole genome shotgun (WGS) entry which is preliminary data.</text>
</comment>
<dbReference type="GO" id="GO:0009252">
    <property type="term" value="P:peptidoglycan biosynthetic process"/>
    <property type="evidence" value="ECO:0007669"/>
    <property type="project" value="UniProtKB-UniRule"/>
</dbReference>
<dbReference type="GO" id="GO:0008360">
    <property type="term" value="P:regulation of cell shape"/>
    <property type="evidence" value="ECO:0007669"/>
    <property type="project" value="UniProtKB-KW"/>
</dbReference>
<protein>
    <recommendedName>
        <fullName evidence="3">RNA-binding protein KhpA</fullName>
    </recommendedName>
    <alternativeName>
        <fullName evidence="3">KH-domain protein A</fullName>
    </alternativeName>
</protein>
<dbReference type="GO" id="GO:0071555">
    <property type="term" value="P:cell wall organization"/>
    <property type="evidence" value="ECO:0007669"/>
    <property type="project" value="UniProtKB-KW"/>
</dbReference>
<accession>A0A848LNF5</accession>
<comment type="subunit">
    <text evidence="3">Forms a complex with KhpB.</text>
</comment>
<dbReference type="PANTHER" id="PTHR34654:SF1">
    <property type="entry name" value="RNA-BINDING PROTEIN KHPA"/>
    <property type="match status" value="1"/>
</dbReference>
<evidence type="ECO:0000256" key="1">
    <source>
        <dbReference type="ARBA" id="ARBA00022490"/>
    </source>
</evidence>
<dbReference type="InterPro" id="IPR009019">
    <property type="entry name" value="KH_sf_prok-type"/>
</dbReference>
<organism evidence="5 6">
    <name type="scientific">Pyxidicoccus fallax</name>
    <dbReference type="NCBI Taxonomy" id="394095"/>
    <lineage>
        <taxon>Bacteria</taxon>
        <taxon>Pseudomonadati</taxon>
        <taxon>Myxococcota</taxon>
        <taxon>Myxococcia</taxon>
        <taxon>Myxococcales</taxon>
        <taxon>Cystobacterineae</taxon>
        <taxon>Myxococcaceae</taxon>
        <taxon>Pyxidicoccus</taxon>
    </lineage>
</organism>
<dbReference type="SUPFAM" id="SSF54814">
    <property type="entry name" value="Prokaryotic type KH domain (KH-domain type II)"/>
    <property type="match status" value="1"/>
</dbReference>
<dbReference type="InterPro" id="IPR020627">
    <property type="entry name" value="KhpA"/>
</dbReference>
<comment type="subcellular location">
    <subcellularLocation>
        <location evidence="3">Cytoplasm</location>
    </subcellularLocation>
</comment>
<keyword evidence="6" id="KW-1185">Reference proteome</keyword>
<keyword evidence="1 3" id="KW-0963">Cytoplasm</keyword>
<dbReference type="CDD" id="cd22533">
    <property type="entry name" value="KH-II_YlqC-like"/>
    <property type="match status" value="1"/>
</dbReference>
<name>A0A848LNF5_9BACT</name>
<dbReference type="EMBL" id="JABBJJ010000170">
    <property type="protein sequence ID" value="NMO19143.1"/>
    <property type="molecule type" value="Genomic_DNA"/>
</dbReference>
<dbReference type="Gene3D" id="3.30.300.20">
    <property type="match status" value="1"/>
</dbReference>
<evidence type="ECO:0000313" key="5">
    <source>
        <dbReference type="EMBL" id="NMO19143.1"/>
    </source>
</evidence>
<comment type="similarity">
    <text evidence="3">Belongs to the KhpA RNA-binding protein family.</text>
</comment>